<dbReference type="AlphaFoldDB" id="A0AAV8C4M7"/>
<dbReference type="PANTHER" id="PTHR44259">
    <property type="entry name" value="OS07G0183000 PROTEIN-RELATED"/>
    <property type="match status" value="1"/>
</dbReference>
<dbReference type="Proteomes" id="UP001140206">
    <property type="component" value="Chromosome 5"/>
</dbReference>
<dbReference type="Pfam" id="PF03478">
    <property type="entry name" value="Beta-prop_KIB1-4"/>
    <property type="match status" value="1"/>
</dbReference>
<dbReference type="InterPro" id="IPR005174">
    <property type="entry name" value="KIB1-4_b-propeller"/>
</dbReference>
<organism evidence="2 3">
    <name type="scientific">Rhynchospora pubera</name>
    <dbReference type="NCBI Taxonomy" id="906938"/>
    <lineage>
        <taxon>Eukaryota</taxon>
        <taxon>Viridiplantae</taxon>
        <taxon>Streptophyta</taxon>
        <taxon>Embryophyta</taxon>
        <taxon>Tracheophyta</taxon>
        <taxon>Spermatophyta</taxon>
        <taxon>Magnoliopsida</taxon>
        <taxon>Liliopsida</taxon>
        <taxon>Poales</taxon>
        <taxon>Cyperaceae</taxon>
        <taxon>Cyperoideae</taxon>
        <taxon>Rhynchosporeae</taxon>
        <taxon>Rhynchospora</taxon>
    </lineage>
</organism>
<gene>
    <name evidence="2" type="ORF">LUZ62_084514</name>
</gene>
<evidence type="ECO:0000313" key="2">
    <source>
        <dbReference type="EMBL" id="KAJ4750109.1"/>
    </source>
</evidence>
<dbReference type="InterPro" id="IPR050942">
    <property type="entry name" value="F-box_BR-signaling"/>
</dbReference>
<comment type="caution">
    <text evidence="2">The sequence shown here is derived from an EMBL/GenBank/DDBJ whole genome shotgun (WGS) entry which is preliminary data.</text>
</comment>
<keyword evidence="3" id="KW-1185">Reference proteome</keyword>
<reference evidence="2" key="1">
    <citation type="submission" date="2022-08" db="EMBL/GenBank/DDBJ databases">
        <authorList>
            <person name="Marques A."/>
        </authorList>
    </citation>
    <scope>NUCLEOTIDE SEQUENCE</scope>
    <source>
        <strain evidence="2">RhyPub2mFocal</strain>
        <tissue evidence="2">Leaves</tissue>
    </source>
</reference>
<accession>A0AAV8C4M7</accession>
<name>A0AAV8C4M7_9POAL</name>
<proteinExistence type="predicted"/>
<feature type="domain" description="KIB1-4 beta-propeller" evidence="1">
    <location>
        <begin position="72"/>
        <end position="307"/>
    </location>
</feature>
<dbReference type="EMBL" id="JAMFTS010000005">
    <property type="protein sequence ID" value="KAJ4750109.1"/>
    <property type="molecule type" value="Genomic_DNA"/>
</dbReference>
<evidence type="ECO:0000259" key="1">
    <source>
        <dbReference type="Pfam" id="PF03478"/>
    </source>
</evidence>
<sequence>MDWSTLCVGLLHLISKNLLDLSDFVRFRAVCKAWRDAVAFSDHFPQIPWLISRCIFSHDIILYKPSRDGFEKLIVPGFSEASLIMERLLGYLRMSCSHKETFLFNPLTQKKIHFHEIDLCCKSFCTGYNSSGILEHVATIGCIGNMVHLSFCRIGDRKWTTIRCQKWKTGLYDLLDSTFPCTSIYYNHKLFVLNPKSDTKIIDAATGAVMHTVQHPWFQRPYYAMSFQFCIDTSGYILGVSYYGSAENSYFEVYYLGDEDNNPEWIRTTDIGDRAVFWDPKNCICSRITNFYKFRKNCIYFPCRKVDYHTPNFSILCSYNIENGKVEKLDGQIDACSWFLPSLF</sequence>
<protein>
    <submittedName>
        <fullName evidence="2">F-box protein SKIP23</fullName>
    </submittedName>
</protein>
<evidence type="ECO:0000313" key="3">
    <source>
        <dbReference type="Proteomes" id="UP001140206"/>
    </source>
</evidence>
<dbReference type="PANTHER" id="PTHR44259:SF114">
    <property type="entry name" value="OS06G0707300 PROTEIN"/>
    <property type="match status" value="1"/>
</dbReference>